<name>A0AAQ1UJQ5_9BACT</name>
<dbReference type="GO" id="GO:0016829">
    <property type="term" value="F:lyase activity"/>
    <property type="evidence" value="ECO:0007669"/>
    <property type="project" value="UniProtKB-KW"/>
</dbReference>
<dbReference type="RefSeq" id="WP_115154037.1">
    <property type="nucleotide sequence ID" value="NZ_UGTJ01000001.1"/>
</dbReference>
<gene>
    <name evidence="1" type="ORF">NCTC13063_02063</name>
</gene>
<dbReference type="Gene3D" id="3.30.470.10">
    <property type="match status" value="1"/>
</dbReference>
<dbReference type="Pfam" id="PF01063">
    <property type="entry name" value="Aminotran_4"/>
    <property type="match status" value="1"/>
</dbReference>
<dbReference type="InterPro" id="IPR043131">
    <property type="entry name" value="BCAT-like_N"/>
</dbReference>
<dbReference type="AlphaFoldDB" id="A0AAQ1UJQ5"/>
<dbReference type="Gene3D" id="3.20.10.10">
    <property type="entry name" value="D-amino Acid Aminotransferase, subunit A, domain 2"/>
    <property type="match status" value="1"/>
</dbReference>
<keyword evidence="1" id="KW-0456">Lyase</keyword>
<proteinExistence type="predicted"/>
<dbReference type="InterPro" id="IPR036038">
    <property type="entry name" value="Aminotransferase-like"/>
</dbReference>
<keyword evidence="1" id="KW-0808">Transferase</keyword>
<dbReference type="EMBL" id="UGTJ01000001">
    <property type="protein sequence ID" value="SUB80766.1"/>
    <property type="molecule type" value="Genomic_DNA"/>
</dbReference>
<sequence>MCLFVETVRIEGGVPCNLARHNARLNFTLTRFWPGSSPVDLEAVLAGLTYRKRHKARVVYGERGVEELTCTPYHPRAIRTLRLVEDDAIDYSFKSVGREPLNRLAALADGADDIIIVKNGLLTDTSFTNIALTDGHRWFTPAMPLLRGTKRAELLDSGLVVERDIPATDCCRYKAVRLFNAMLDFGEMEVPMNMVMR</sequence>
<evidence type="ECO:0000313" key="1">
    <source>
        <dbReference type="EMBL" id="SUB80766.1"/>
    </source>
</evidence>
<evidence type="ECO:0000313" key="2">
    <source>
        <dbReference type="Proteomes" id="UP000255283"/>
    </source>
</evidence>
<keyword evidence="1" id="KW-0032">Aminotransferase</keyword>
<dbReference type="InterPro" id="IPR001544">
    <property type="entry name" value="Aminotrans_IV"/>
</dbReference>
<accession>A0AAQ1UJQ5</accession>
<dbReference type="Proteomes" id="UP000255283">
    <property type="component" value="Unassembled WGS sequence"/>
</dbReference>
<dbReference type="GO" id="GO:0008483">
    <property type="term" value="F:transaminase activity"/>
    <property type="evidence" value="ECO:0007669"/>
    <property type="project" value="UniProtKB-KW"/>
</dbReference>
<dbReference type="SUPFAM" id="SSF56752">
    <property type="entry name" value="D-aminoacid aminotransferase-like PLP-dependent enzymes"/>
    <property type="match status" value="1"/>
</dbReference>
<comment type="caution">
    <text evidence="1">The sequence shown here is derived from an EMBL/GenBank/DDBJ whole genome shotgun (WGS) entry which is preliminary data.</text>
</comment>
<organism evidence="1 2">
    <name type="scientific">Segatella buccae</name>
    <dbReference type="NCBI Taxonomy" id="28126"/>
    <lineage>
        <taxon>Bacteria</taxon>
        <taxon>Pseudomonadati</taxon>
        <taxon>Bacteroidota</taxon>
        <taxon>Bacteroidia</taxon>
        <taxon>Bacteroidales</taxon>
        <taxon>Prevotellaceae</taxon>
        <taxon>Segatella</taxon>
    </lineage>
</organism>
<reference evidence="1 2" key="1">
    <citation type="submission" date="2018-06" db="EMBL/GenBank/DDBJ databases">
        <authorList>
            <consortium name="Pathogen Informatics"/>
            <person name="Doyle S."/>
        </authorList>
    </citation>
    <scope>NUCLEOTIDE SEQUENCE [LARGE SCALE GENOMIC DNA]</scope>
    <source>
        <strain evidence="1 2">NCTC13063</strain>
    </source>
</reference>
<dbReference type="InterPro" id="IPR043132">
    <property type="entry name" value="BCAT-like_C"/>
</dbReference>
<protein>
    <submittedName>
        <fullName evidence="1">Branched-chain amino acid aminotransferase/4-amino-4-deoxychorismate lyase</fullName>
    </submittedName>
</protein>